<feature type="chain" id="PRO_5034196422" description="glucan endo-1,3-beta-D-glucosidase" evidence="9">
    <location>
        <begin position="18"/>
        <end position="455"/>
    </location>
</feature>
<feature type="compositionally biased region" description="Low complexity" evidence="8">
    <location>
        <begin position="176"/>
        <end position="191"/>
    </location>
</feature>
<dbReference type="Pfam" id="PF10287">
    <property type="entry name" value="YJL171C_Tos1_C"/>
    <property type="match status" value="1"/>
</dbReference>
<evidence type="ECO:0000313" key="13">
    <source>
        <dbReference type="Proteomes" id="UP000567885"/>
    </source>
</evidence>
<proteinExistence type="inferred from homology"/>
<evidence type="ECO:0000256" key="2">
    <source>
        <dbReference type="ARBA" id="ARBA00006055"/>
    </source>
</evidence>
<dbReference type="Gene3D" id="2.60.120.200">
    <property type="match status" value="1"/>
</dbReference>
<evidence type="ECO:0000256" key="9">
    <source>
        <dbReference type="SAM" id="SignalP"/>
    </source>
</evidence>
<feature type="domain" description="Cell wall protein YJL171C/Tos1 N-terminal" evidence="11">
    <location>
        <begin position="40"/>
        <end position="85"/>
    </location>
</feature>
<dbReference type="AlphaFoldDB" id="A0A8H5WM28"/>
<evidence type="ECO:0000256" key="4">
    <source>
        <dbReference type="ARBA" id="ARBA00022729"/>
    </source>
</evidence>
<feature type="compositionally biased region" description="Basic and acidic residues" evidence="8">
    <location>
        <begin position="203"/>
        <end position="212"/>
    </location>
</feature>
<feature type="signal peptide" evidence="9">
    <location>
        <begin position="1"/>
        <end position="17"/>
    </location>
</feature>
<evidence type="ECO:0000256" key="7">
    <source>
        <dbReference type="ARBA" id="ARBA00023316"/>
    </source>
</evidence>
<organism evidence="12 13">
    <name type="scientific">Fusarium heterosporum</name>
    <dbReference type="NCBI Taxonomy" id="42747"/>
    <lineage>
        <taxon>Eukaryota</taxon>
        <taxon>Fungi</taxon>
        <taxon>Dikarya</taxon>
        <taxon>Ascomycota</taxon>
        <taxon>Pezizomycotina</taxon>
        <taxon>Sordariomycetes</taxon>
        <taxon>Hypocreomycetidae</taxon>
        <taxon>Hypocreales</taxon>
        <taxon>Nectriaceae</taxon>
        <taxon>Fusarium</taxon>
        <taxon>Fusarium heterosporum species complex</taxon>
    </lineage>
</organism>
<dbReference type="Proteomes" id="UP000567885">
    <property type="component" value="Unassembled WGS sequence"/>
</dbReference>
<feature type="domain" description="Cell wall protein YJL171C/Tos1 C-terminal" evidence="10">
    <location>
        <begin position="218"/>
        <end position="438"/>
    </location>
</feature>
<dbReference type="InterPro" id="IPR018805">
    <property type="entry name" value="YJL171C/Tos1_C"/>
</dbReference>
<comment type="similarity">
    <text evidence="2">Belongs to the PGA52 family.</text>
</comment>
<comment type="caution">
    <text evidence="12">The sequence shown here is derived from an EMBL/GenBank/DDBJ whole genome shotgun (WGS) entry which is preliminary data.</text>
</comment>
<dbReference type="GO" id="GO:0071555">
    <property type="term" value="P:cell wall organization"/>
    <property type="evidence" value="ECO:0007669"/>
    <property type="project" value="UniProtKB-KW"/>
</dbReference>
<keyword evidence="13" id="KW-1185">Reference proteome</keyword>
<dbReference type="GO" id="GO:0009277">
    <property type="term" value="C:fungal-type cell wall"/>
    <property type="evidence" value="ECO:0007669"/>
    <property type="project" value="TreeGrafter"/>
</dbReference>
<evidence type="ECO:0000256" key="8">
    <source>
        <dbReference type="SAM" id="MobiDB-lite"/>
    </source>
</evidence>
<feature type="region of interest" description="Disordered" evidence="8">
    <location>
        <begin position="176"/>
        <end position="217"/>
    </location>
</feature>
<evidence type="ECO:0000313" key="12">
    <source>
        <dbReference type="EMBL" id="KAF5663078.1"/>
    </source>
</evidence>
<keyword evidence="6" id="KW-0326">Glycosidase</keyword>
<dbReference type="OrthoDB" id="118256at2759"/>
<evidence type="ECO:0000256" key="5">
    <source>
        <dbReference type="ARBA" id="ARBA00022801"/>
    </source>
</evidence>
<keyword evidence="7" id="KW-0961">Cell wall biogenesis/degradation</keyword>
<gene>
    <name evidence="12" type="ORF">FHETE_7645</name>
</gene>
<evidence type="ECO:0000259" key="11">
    <source>
        <dbReference type="Pfam" id="PF10290"/>
    </source>
</evidence>
<evidence type="ECO:0000259" key="10">
    <source>
        <dbReference type="Pfam" id="PF10287"/>
    </source>
</evidence>
<dbReference type="InterPro" id="IPR018807">
    <property type="entry name" value="YJL171C/Tos1_N"/>
</dbReference>
<reference evidence="12 13" key="1">
    <citation type="submission" date="2020-05" db="EMBL/GenBank/DDBJ databases">
        <title>Identification and distribution of gene clusters putatively required for synthesis of sphingolipid metabolism inhibitors in phylogenetically diverse species of the filamentous fungus Fusarium.</title>
        <authorList>
            <person name="Kim H.-S."/>
            <person name="Busman M."/>
            <person name="Brown D.W."/>
            <person name="Divon H."/>
            <person name="Uhlig S."/>
            <person name="Proctor R.H."/>
        </authorList>
    </citation>
    <scope>NUCLEOTIDE SEQUENCE [LARGE SCALE GENOMIC DNA]</scope>
    <source>
        <strain evidence="12 13">NRRL 20693</strain>
    </source>
</reference>
<dbReference type="EMBL" id="JAAGWQ010000152">
    <property type="protein sequence ID" value="KAF5663078.1"/>
    <property type="molecule type" value="Genomic_DNA"/>
</dbReference>
<name>A0A8H5WM28_FUSHE</name>
<dbReference type="GO" id="GO:0042973">
    <property type="term" value="F:glucan endo-1,3-beta-D-glucosidase activity"/>
    <property type="evidence" value="ECO:0007669"/>
    <property type="project" value="UniProtKB-EC"/>
</dbReference>
<evidence type="ECO:0000256" key="1">
    <source>
        <dbReference type="ARBA" id="ARBA00000382"/>
    </source>
</evidence>
<keyword evidence="5" id="KW-0378">Hydrolase</keyword>
<dbReference type="Pfam" id="PF10290">
    <property type="entry name" value="YJL171C_Tos1_N"/>
    <property type="match status" value="1"/>
</dbReference>
<feature type="region of interest" description="Disordered" evidence="8">
    <location>
        <begin position="121"/>
        <end position="147"/>
    </location>
</feature>
<comment type="catalytic activity">
    <reaction evidence="1">
        <text>Hydrolysis of (1-&gt;3)-beta-D-glucosidic linkages in (1-&gt;3)-beta-D-glucans.</text>
        <dbReference type="EC" id="3.2.1.39"/>
    </reaction>
</comment>
<accession>A0A8H5WM28</accession>
<sequence length="455" mass="49515">MKLSSLSFLTYAGLASALTQQCTGNAVNEGGNWFCGAVRQILYEGFSRSGSYNSVTRMGNDGSCQFQPFSYNGALGPLSEDVSVATSRSDKARADKDQQLSIHIRGPFKLKEFAVYKLDSKQKRDTVPSPHAHGHGHGHDHLHGRNKKRGQWVTAVINGQVVSWENTWFGGPATQAAPAPVAAAPTKATGTVSKPKPKPKPKPQAEKPKEVSGSKTRGHWKRISYYNAQRRVADNVMFMGNYGGEGSGVFDTTWGNSLSYLNANGNGGSSSPKVLKHIFIPSNKEFAIFSAEKCDKSCGYSRVPDMAYKGFSGSNKIFLFHFKMPQDGKTGFNGNMPALWALNGRIPRTMQYGACSCWKTGCGEVDIYEVLASGDNKCKSTFHMNNGAGSSDYFRRPADKYIKVAVVFCERTSSVAIKQLPDSFDFGSALSDETVRSWIRSSSSSKGGSLFQMAN</sequence>
<evidence type="ECO:0000256" key="3">
    <source>
        <dbReference type="ARBA" id="ARBA00012780"/>
    </source>
</evidence>
<dbReference type="PANTHER" id="PTHR31737:SF2">
    <property type="entry name" value="PROTEIN TOS1"/>
    <property type="match status" value="1"/>
</dbReference>
<keyword evidence="4 9" id="KW-0732">Signal</keyword>
<dbReference type="PANTHER" id="PTHR31737">
    <property type="entry name" value="PROTEIN TOS1"/>
    <property type="match status" value="1"/>
</dbReference>
<protein>
    <recommendedName>
        <fullName evidence="3">glucan endo-1,3-beta-D-glucosidase</fullName>
        <ecNumber evidence="3">3.2.1.39</ecNumber>
    </recommendedName>
</protein>
<dbReference type="EC" id="3.2.1.39" evidence="3"/>
<evidence type="ECO:0000256" key="6">
    <source>
        <dbReference type="ARBA" id="ARBA00023295"/>
    </source>
</evidence>